<comment type="caution">
    <text evidence="5">The sequence shown here is derived from an EMBL/GenBank/DDBJ whole genome shotgun (WGS) entry which is preliminary data.</text>
</comment>
<evidence type="ECO:0000313" key="6">
    <source>
        <dbReference type="Proteomes" id="UP000229730"/>
    </source>
</evidence>
<reference evidence="5 6" key="1">
    <citation type="submission" date="2017-10" db="EMBL/GenBank/DDBJ databases">
        <title>Frigbacter circumglobatus gen. nov. sp. nov., isolated from sediment cultured in situ.</title>
        <authorList>
            <person name="Zhao Z."/>
        </authorList>
    </citation>
    <scope>NUCLEOTIDE SEQUENCE [LARGE SCALE GENOMIC DNA]</scope>
    <source>
        <strain evidence="5 6">ZYL</strain>
    </source>
</reference>
<dbReference type="InterPro" id="IPR036390">
    <property type="entry name" value="WH_DNA-bd_sf"/>
</dbReference>
<dbReference type="SMART" id="SM00866">
    <property type="entry name" value="UTRA"/>
    <property type="match status" value="1"/>
</dbReference>
<dbReference type="OrthoDB" id="7173258at2"/>
<dbReference type="InterPro" id="IPR011663">
    <property type="entry name" value="UTRA"/>
</dbReference>
<keyword evidence="2" id="KW-0238">DNA-binding</keyword>
<organism evidence="5 6">
    <name type="scientific">Paremcibacter congregatus</name>
    <dbReference type="NCBI Taxonomy" id="2043170"/>
    <lineage>
        <taxon>Bacteria</taxon>
        <taxon>Pseudomonadati</taxon>
        <taxon>Pseudomonadota</taxon>
        <taxon>Alphaproteobacteria</taxon>
        <taxon>Emcibacterales</taxon>
        <taxon>Emcibacteraceae</taxon>
        <taxon>Paremcibacter</taxon>
    </lineage>
</organism>
<dbReference type="Pfam" id="PF07702">
    <property type="entry name" value="UTRA"/>
    <property type="match status" value="1"/>
</dbReference>
<evidence type="ECO:0000259" key="4">
    <source>
        <dbReference type="PROSITE" id="PS50949"/>
    </source>
</evidence>
<dbReference type="Pfam" id="PF00392">
    <property type="entry name" value="GntR"/>
    <property type="match status" value="1"/>
</dbReference>
<dbReference type="FunCoup" id="A0A2G4YQX1">
    <property type="interactions" value="17"/>
</dbReference>
<keyword evidence="6" id="KW-1185">Reference proteome</keyword>
<keyword evidence="3" id="KW-0804">Transcription</keyword>
<dbReference type="SMART" id="SM00345">
    <property type="entry name" value="HTH_GNTR"/>
    <property type="match status" value="1"/>
</dbReference>
<dbReference type="Gene3D" id="3.40.1410.10">
    <property type="entry name" value="Chorismate lyase-like"/>
    <property type="match status" value="1"/>
</dbReference>
<dbReference type="InterPro" id="IPR000524">
    <property type="entry name" value="Tscrpt_reg_HTH_GntR"/>
</dbReference>
<dbReference type="GO" id="GO:0003700">
    <property type="term" value="F:DNA-binding transcription factor activity"/>
    <property type="evidence" value="ECO:0007669"/>
    <property type="project" value="InterPro"/>
</dbReference>
<dbReference type="EMBL" id="PDEM01000023">
    <property type="protein sequence ID" value="PHZ84680.1"/>
    <property type="molecule type" value="Genomic_DNA"/>
</dbReference>
<dbReference type="Proteomes" id="UP000229730">
    <property type="component" value="Unassembled WGS sequence"/>
</dbReference>
<dbReference type="InterPro" id="IPR036388">
    <property type="entry name" value="WH-like_DNA-bd_sf"/>
</dbReference>
<evidence type="ECO:0000256" key="2">
    <source>
        <dbReference type="ARBA" id="ARBA00023125"/>
    </source>
</evidence>
<name>A0A2G4YQX1_9PROT</name>
<evidence type="ECO:0000313" key="5">
    <source>
        <dbReference type="EMBL" id="PHZ84680.1"/>
    </source>
</evidence>
<dbReference type="CDD" id="cd07377">
    <property type="entry name" value="WHTH_GntR"/>
    <property type="match status" value="1"/>
</dbReference>
<dbReference type="PROSITE" id="PS50949">
    <property type="entry name" value="HTH_GNTR"/>
    <property type="match status" value="1"/>
</dbReference>
<dbReference type="InterPro" id="IPR050679">
    <property type="entry name" value="Bact_HTH_transcr_reg"/>
</dbReference>
<dbReference type="SUPFAM" id="SSF46785">
    <property type="entry name" value="Winged helix' DNA-binding domain"/>
    <property type="match status" value="1"/>
</dbReference>
<dbReference type="AlphaFoldDB" id="A0A2G4YQX1"/>
<dbReference type="PANTHER" id="PTHR44846:SF1">
    <property type="entry name" value="MANNOSYL-D-GLYCERATE TRANSPORT_METABOLISM SYSTEM REPRESSOR MNGR-RELATED"/>
    <property type="match status" value="1"/>
</dbReference>
<dbReference type="GO" id="GO:0045892">
    <property type="term" value="P:negative regulation of DNA-templated transcription"/>
    <property type="evidence" value="ECO:0007669"/>
    <property type="project" value="TreeGrafter"/>
</dbReference>
<gene>
    <name evidence="5" type="ORF">CRD36_10350</name>
</gene>
<accession>A0A2G4YQX1</accession>
<protein>
    <submittedName>
        <fullName evidence="5">GntR family transcriptional regulator</fullName>
    </submittedName>
</protein>
<proteinExistence type="predicted"/>
<feature type="domain" description="HTH gntR-type" evidence="4">
    <location>
        <begin position="14"/>
        <end position="82"/>
    </location>
</feature>
<keyword evidence="1" id="KW-0805">Transcription regulation</keyword>
<dbReference type="GO" id="GO:0003677">
    <property type="term" value="F:DNA binding"/>
    <property type="evidence" value="ECO:0007669"/>
    <property type="project" value="UniProtKB-KW"/>
</dbReference>
<dbReference type="RefSeq" id="WP_099472907.1">
    <property type="nucleotide sequence ID" value="NZ_CP041025.1"/>
</dbReference>
<sequence length="244" mass="27093">MKLERITPDKSTVTPLYIQIANNIRTYITDHNVEVGEALPPERDLCHMTGTSRVTIRKALNKLAEDKIVQRRQGAGTFVLPRVEHLGSNLSGFTDNALNQGLSPQAIWIMKTYGSPTAEEAEILKISQTDKVARFGRVRLSDNHPLAIEHAVVPAKLLPNISDISESLYQALESMGNHPVTGTQRVRASLANPTEAGLLSVAENSEVLRIERRSYLEDGTPVELTRSAYRGDHYDIVMNLENIE</sequence>
<dbReference type="PRINTS" id="PR00035">
    <property type="entry name" value="HTHGNTR"/>
</dbReference>
<evidence type="ECO:0000256" key="3">
    <source>
        <dbReference type="ARBA" id="ARBA00023163"/>
    </source>
</evidence>
<evidence type="ECO:0000256" key="1">
    <source>
        <dbReference type="ARBA" id="ARBA00023015"/>
    </source>
</evidence>
<dbReference type="SUPFAM" id="SSF64288">
    <property type="entry name" value="Chorismate lyase-like"/>
    <property type="match status" value="1"/>
</dbReference>
<dbReference type="InParanoid" id="A0A2G4YQX1"/>
<dbReference type="PANTHER" id="PTHR44846">
    <property type="entry name" value="MANNOSYL-D-GLYCERATE TRANSPORT/METABOLISM SYSTEM REPRESSOR MNGR-RELATED"/>
    <property type="match status" value="1"/>
</dbReference>
<dbReference type="InterPro" id="IPR028978">
    <property type="entry name" value="Chorismate_lyase_/UTRA_dom_sf"/>
</dbReference>
<dbReference type="Gene3D" id="1.10.10.10">
    <property type="entry name" value="Winged helix-like DNA-binding domain superfamily/Winged helix DNA-binding domain"/>
    <property type="match status" value="1"/>
</dbReference>